<comment type="caution">
    <text evidence="1">The sequence shown here is derived from an EMBL/GenBank/DDBJ whole genome shotgun (WGS) entry which is preliminary data.</text>
</comment>
<proteinExistence type="predicted"/>
<evidence type="ECO:0000313" key="1">
    <source>
        <dbReference type="EMBL" id="KAG7345058.1"/>
    </source>
</evidence>
<evidence type="ECO:0000313" key="2">
    <source>
        <dbReference type="Proteomes" id="UP000693970"/>
    </source>
</evidence>
<keyword evidence="2" id="KW-1185">Reference proteome</keyword>
<dbReference type="OrthoDB" id="48808at2759"/>
<sequence>MATVHNSNNTLPPLTQGGLEFIFSIGLEGTGHHLMASVIKNSPDLVTMKSWNLLDSIDKATVALFNQNDLSGIWNMPCNEENMYIKSGRKWYLTRRYQKNEQLVVAFDTVKKHRELVALFKNIQMIYDNKTKSSNHPVPLRIPLNSVGFARRTGMMSYPNFRSKCDIPPYPVLELLYSACADAGVQCSHVYIHRHPLDVLKSTTVKRPYNSPGMVYASHLYTSLLKVMETQILRFPDQTRACFGFFDHQGAAEWQTTLRDMWGWTTQNQTDAFDAFIRATYRKPSTFYRSTSDNIVAEEVEGVFPAKHIPFLQVFLKAHEQTLEACRQSLQRR</sequence>
<organism evidence="1 2">
    <name type="scientific">Nitzschia inconspicua</name>
    <dbReference type="NCBI Taxonomy" id="303405"/>
    <lineage>
        <taxon>Eukaryota</taxon>
        <taxon>Sar</taxon>
        <taxon>Stramenopiles</taxon>
        <taxon>Ochrophyta</taxon>
        <taxon>Bacillariophyta</taxon>
        <taxon>Bacillariophyceae</taxon>
        <taxon>Bacillariophycidae</taxon>
        <taxon>Bacillariales</taxon>
        <taxon>Bacillariaceae</taxon>
        <taxon>Nitzschia</taxon>
    </lineage>
</organism>
<dbReference type="Proteomes" id="UP000693970">
    <property type="component" value="Unassembled WGS sequence"/>
</dbReference>
<dbReference type="EMBL" id="JAGRRH010000022">
    <property type="protein sequence ID" value="KAG7345058.1"/>
    <property type="molecule type" value="Genomic_DNA"/>
</dbReference>
<reference evidence="1" key="1">
    <citation type="journal article" date="2021" name="Sci. Rep.">
        <title>Diploid genomic architecture of Nitzschia inconspicua, an elite biomass production diatom.</title>
        <authorList>
            <person name="Oliver A."/>
            <person name="Podell S."/>
            <person name="Pinowska A."/>
            <person name="Traller J.C."/>
            <person name="Smith S.R."/>
            <person name="McClure R."/>
            <person name="Beliaev A."/>
            <person name="Bohutskyi P."/>
            <person name="Hill E.A."/>
            <person name="Rabines A."/>
            <person name="Zheng H."/>
            <person name="Allen L.Z."/>
            <person name="Kuo A."/>
            <person name="Grigoriev I.V."/>
            <person name="Allen A.E."/>
            <person name="Hazlebeck D."/>
            <person name="Allen E.E."/>
        </authorList>
    </citation>
    <scope>NUCLEOTIDE SEQUENCE</scope>
    <source>
        <strain evidence="1">Hildebrandi</strain>
    </source>
</reference>
<name>A0A9K3PF37_9STRA</name>
<dbReference type="AlphaFoldDB" id="A0A9K3PF37"/>
<protein>
    <submittedName>
        <fullName evidence="1">Uncharacterized protein</fullName>
    </submittedName>
</protein>
<reference evidence="1" key="2">
    <citation type="submission" date="2021-04" db="EMBL/GenBank/DDBJ databases">
        <authorList>
            <person name="Podell S."/>
        </authorList>
    </citation>
    <scope>NUCLEOTIDE SEQUENCE</scope>
    <source>
        <strain evidence="1">Hildebrandi</strain>
    </source>
</reference>
<gene>
    <name evidence="1" type="ORF">IV203_032589</name>
</gene>
<accession>A0A9K3PF37</accession>